<evidence type="ECO:0000313" key="3">
    <source>
        <dbReference type="RefSeq" id="XP_032327103.1"/>
    </source>
</evidence>
<keyword evidence="2" id="KW-1185">Reference proteome</keyword>
<organism evidence="2 3">
    <name type="scientific">Camelus ferus</name>
    <name type="common">Wild bactrian camel</name>
    <name type="synonym">Camelus bactrianus ferus</name>
    <dbReference type="NCBI Taxonomy" id="419612"/>
    <lineage>
        <taxon>Eukaryota</taxon>
        <taxon>Metazoa</taxon>
        <taxon>Chordata</taxon>
        <taxon>Craniata</taxon>
        <taxon>Vertebrata</taxon>
        <taxon>Euteleostomi</taxon>
        <taxon>Mammalia</taxon>
        <taxon>Eutheria</taxon>
        <taxon>Laurasiatheria</taxon>
        <taxon>Artiodactyla</taxon>
        <taxon>Tylopoda</taxon>
        <taxon>Camelidae</taxon>
        <taxon>Camelus</taxon>
    </lineage>
</organism>
<dbReference type="Proteomes" id="UP000694856">
    <property type="component" value="Chromosome 32"/>
</dbReference>
<accession>A0A8B8SA46</accession>
<protein>
    <submittedName>
        <fullName evidence="3">Transmembrane protein 132B-like</fullName>
    </submittedName>
</protein>
<name>A0A8B8SA46_CAMFR</name>
<dbReference type="InterPro" id="IPR026307">
    <property type="entry name" value="TMEM132"/>
</dbReference>
<sequence length="92" mass="9854">MDAELLNTAILTGKAVSVPVKVVAVQEDGAVVDVSEAVECRSADEDVVKMLPAQGKQRPHAQMDGETLNAQMPQFASHHWRSCSLGKHITSS</sequence>
<gene>
    <name evidence="3" type="primary">LOC116660864</name>
</gene>
<dbReference type="Pfam" id="PF16070">
    <property type="entry name" value="Ig_TMEM132_4th"/>
    <property type="match status" value="1"/>
</dbReference>
<dbReference type="InterPro" id="IPR031437">
    <property type="entry name" value="Ig_TMEM132_4th"/>
</dbReference>
<dbReference type="KEGG" id="cfr:116660864"/>
<evidence type="ECO:0000259" key="1">
    <source>
        <dbReference type="Pfam" id="PF16070"/>
    </source>
</evidence>
<evidence type="ECO:0000313" key="2">
    <source>
        <dbReference type="Proteomes" id="UP000694856"/>
    </source>
</evidence>
<reference evidence="3" key="1">
    <citation type="submission" date="2025-08" db="UniProtKB">
        <authorList>
            <consortium name="RefSeq"/>
        </authorList>
    </citation>
    <scope>IDENTIFICATION</scope>
    <source>
        <tissue evidence="3">Ear skin</tissue>
    </source>
</reference>
<proteinExistence type="predicted"/>
<dbReference type="PANTHER" id="PTHR13388">
    <property type="entry name" value="DETONATOR, ISOFORM E"/>
    <property type="match status" value="1"/>
</dbReference>
<dbReference type="AlphaFoldDB" id="A0A8B8SA46"/>
<dbReference type="RefSeq" id="XP_032327103.1">
    <property type="nucleotide sequence ID" value="XM_032471212.1"/>
</dbReference>
<feature type="domain" description="Transmembrane protein family 132 fourth" evidence="1">
    <location>
        <begin position="1"/>
        <end position="50"/>
    </location>
</feature>
<dbReference type="PANTHER" id="PTHR13388:SF12">
    <property type="entry name" value="TRANSMEMBRANE PROTEIN 132B"/>
    <property type="match status" value="1"/>
</dbReference>
<dbReference type="GeneID" id="116660864"/>